<dbReference type="Pfam" id="PF04717">
    <property type="entry name" value="Phage_base_V"/>
    <property type="match status" value="1"/>
</dbReference>
<dbReference type="EMBL" id="PDCW01000065">
    <property type="protein sequence ID" value="PJY69341.1"/>
    <property type="molecule type" value="Genomic_DNA"/>
</dbReference>
<dbReference type="AlphaFoldDB" id="A0A2M9V119"/>
<protein>
    <submittedName>
        <fullName evidence="2">Rhs element Vgr protein</fullName>
    </submittedName>
</protein>
<dbReference type="SUPFAM" id="SSF69255">
    <property type="entry name" value="gp5 N-terminal domain-like"/>
    <property type="match status" value="1"/>
</dbReference>
<accession>A0A2M9V119</accession>
<dbReference type="SUPFAM" id="SSF69279">
    <property type="entry name" value="Phage tail proteins"/>
    <property type="match status" value="1"/>
</dbReference>
<organism evidence="2 3">
    <name type="scientific">Bacteroides fragilis</name>
    <dbReference type="NCBI Taxonomy" id="817"/>
    <lineage>
        <taxon>Bacteria</taxon>
        <taxon>Pseudomonadati</taxon>
        <taxon>Bacteroidota</taxon>
        <taxon>Bacteroidia</taxon>
        <taxon>Bacteroidales</taxon>
        <taxon>Bacteroidaceae</taxon>
        <taxon>Bacteroides</taxon>
    </lineage>
</organism>
<reference evidence="2 3" key="1">
    <citation type="journal article" date="2017" name="MBio">
        <title>Gut Symbiont Bacteroides fragilis Secretes a Eukaryotic-Like Ubiquitin Protein That Mediates Intraspecies Antagonism.</title>
        <authorList>
            <person name="Chatzidaki-Livanis M."/>
            <person name="Coyne M.J."/>
            <person name="Roelofs K.G."/>
            <person name="Gentyala R.R."/>
            <person name="Caldwell J.M."/>
            <person name="Comstock L.E."/>
        </authorList>
    </citation>
    <scope>NUCLEOTIDE SEQUENCE [LARGE SCALE GENOMIC DNA]</scope>
    <source>
        <strain evidence="2 3">12905</strain>
    </source>
</reference>
<gene>
    <name evidence="2" type="primary">vgr_GE</name>
    <name evidence="2" type="ORF">CQW34_04393</name>
</gene>
<feature type="domain" description="Gp5/Type VI secretion system Vgr protein OB-fold" evidence="1">
    <location>
        <begin position="379"/>
        <end position="453"/>
    </location>
</feature>
<dbReference type="RefSeq" id="WP_032568019.1">
    <property type="nucleotide sequence ID" value="NZ_JAQDLP010000014.1"/>
</dbReference>
<dbReference type="Proteomes" id="UP000231846">
    <property type="component" value="Unassembled WGS sequence"/>
</dbReference>
<dbReference type="InterPro" id="IPR037026">
    <property type="entry name" value="Vgr_OB-fold_dom_sf"/>
</dbReference>
<evidence type="ECO:0000313" key="2">
    <source>
        <dbReference type="EMBL" id="PJY69341.1"/>
    </source>
</evidence>
<dbReference type="SUPFAM" id="SSF69349">
    <property type="entry name" value="Phage fibre proteins"/>
    <property type="match status" value="1"/>
</dbReference>
<dbReference type="InterPro" id="IPR006533">
    <property type="entry name" value="T6SS_Vgr_RhsGE"/>
</dbReference>
<dbReference type="NCBIfam" id="TIGR01646">
    <property type="entry name" value="vgr_GE"/>
    <property type="match status" value="1"/>
</dbReference>
<dbReference type="InterPro" id="IPR006531">
    <property type="entry name" value="Gp5/Vgr_OB"/>
</dbReference>
<dbReference type="Gene3D" id="2.40.50.230">
    <property type="entry name" value="Gp5 N-terminal domain"/>
    <property type="match status" value="1"/>
</dbReference>
<comment type="caution">
    <text evidence="2">The sequence shown here is derived from an EMBL/GenBank/DDBJ whole genome shotgun (WGS) entry which is preliminary data.</text>
</comment>
<sequence>MNDNSPGKNAGKLVTYTVYSNGSKISDKYQFKNIEVCREVNRIGSAVLKIYAGDMSKANIPESEADDFKPGRKIKIELGYECTDKPVFEGIVVAQRIYIPREAEAAALLIIECKNEAVKGTVARNNRVFEKKKDSDAIVTVLSDCGLSVDVDGTNVEHTQLVQYYCTDWDFALSRADACGMIVITDGNKVTVGKPKVSEAPVLKVEYGTDLLSFDGELYVEDQFSKVESVGWDPITQKAVIANAATPSLNKQGNLSTADILSVAGTDRVTLQTDALSAKDVLQNWADATLLKTGLSRFRGTFSFQGNASVTPGCIIELTGMGARFNGKIFVGSVTHTVQNGSWITEVEMGISPMNITQRTDVMAPPASGWIPGIEGLHIGKVSKLTDDPDSNYRIQVEVPLLNSSRDTVWARLSQFAASNGMGSYFVPSVGDEVVLGFINNDPNQAVILGCMYSSKQAPPYNADEKNYKRAIITPEKLTVELDDEKKMITISTPCKNSIVISDDAKGIKVKDQNRNEYMMDDKGIKLTSAKDIVLSAKGNIQLDAKGKIAVKATQDVSIEGMNVTAKAQTSLKVTGSASAELSASGQTVVKGAMVMIN</sequence>
<proteinExistence type="predicted"/>
<evidence type="ECO:0000313" key="3">
    <source>
        <dbReference type="Proteomes" id="UP000231846"/>
    </source>
</evidence>
<evidence type="ECO:0000259" key="1">
    <source>
        <dbReference type="Pfam" id="PF04717"/>
    </source>
</evidence>
<name>A0A2M9V119_BACFG</name>